<keyword evidence="2" id="KW-1185">Reference proteome</keyword>
<accession>A0ABW4K4A5</accession>
<sequence length="459" mass="49732">MTAKRVLFACDLDSQVFGALPLADAFETAGWTVSFALHAPGELPPGVLARITNRFEIHDAWIGPLAVSDLAFSADAVGVFATGSRIARFRYDNELAWRVRGGRRPALFCGFNGLVFERFEEGLAWRLGYDVLCLNGPRDEDAFRDFAGGTAFADQPIATVGLRRRRDVPAATPRDAESPKTFLFAEQVAAPSDPEHRERLAATLARLAAASPDWRVVVRPRVQPGERTFHDQTLHMETLLKRLPARPANLLISYEPLERLLDGTDLFATISSTALFDALDHGATCCVLLDFGVRNAYGSHVLFGSGLGVELSRLATLDDAPRRAPDPGWLERIGYGATHSPQALLARIAQTDVMAPPPPQLQTGERALIGASARVSRAEDEALARDRTAVEAALAAGDDQAARAALSGLGATLTASDTRHAVDSAWRRREGGVAALARKAGLYWLYKRLRRITPGAAPR</sequence>
<comment type="caution">
    <text evidence="1">The sequence shown here is derived from an EMBL/GenBank/DDBJ whole genome shotgun (WGS) entry which is preliminary data.</text>
</comment>
<dbReference type="Proteomes" id="UP001597308">
    <property type="component" value="Unassembled WGS sequence"/>
</dbReference>
<dbReference type="EMBL" id="JBHUER010000002">
    <property type="protein sequence ID" value="MFD1702069.1"/>
    <property type="molecule type" value="Genomic_DNA"/>
</dbReference>
<dbReference type="RefSeq" id="WP_378797070.1">
    <property type="nucleotide sequence ID" value="NZ_JBHUER010000002.1"/>
</dbReference>
<gene>
    <name evidence="1" type="ORF">ACFSCV_03535</name>
</gene>
<evidence type="ECO:0000313" key="1">
    <source>
        <dbReference type="EMBL" id="MFD1702069.1"/>
    </source>
</evidence>
<organism evidence="1 2">
    <name type="scientific">Methylopila henanensis</name>
    <dbReference type="NCBI Taxonomy" id="873516"/>
    <lineage>
        <taxon>Bacteria</taxon>
        <taxon>Pseudomonadati</taxon>
        <taxon>Pseudomonadota</taxon>
        <taxon>Alphaproteobacteria</taxon>
        <taxon>Hyphomicrobiales</taxon>
        <taxon>Methylopilaceae</taxon>
        <taxon>Methylopila</taxon>
    </lineage>
</organism>
<name>A0ABW4K4A5_9HYPH</name>
<dbReference type="InterPro" id="IPR046561">
    <property type="entry name" value="DUF6716"/>
</dbReference>
<evidence type="ECO:0000313" key="2">
    <source>
        <dbReference type="Proteomes" id="UP001597308"/>
    </source>
</evidence>
<proteinExistence type="predicted"/>
<reference evidence="2" key="1">
    <citation type="journal article" date="2019" name="Int. J. Syst. Evol. Microbiol.">
        <title>The Global Catalogue of Microorganisms (GCM) 10K type strain sequencing project: providing services to taxonomists for standard genome sequencing and annotation.</title>
        <authorList>
            <consortium name="The Broad Institute Genomics Platform"/>
            <consortium name="The Broad Institute Genome Sequencing Center for Infectious Disease"/>
            <person name="Wu L."/>
            <person name="Ma J."/>
        </authorList>
    </citation>
    <scope>NUCLEOTIDE SEQUENCE [LARGE SCALE GENOMIC DNA]</scope>
    <source>
        <strain evidence="2">KCTC 23707</strain>
    </source>
</reference>
<protein>
    <submittedName>
        <fullName evidence="1">DUF6716 putative glycosyltransferase</fullName>
    </submittedName>
</protein>
<dbReference type="Pfam" id="PF20471">
    <property type="entry name" value="DUF6716"/>
    <property type="match status" value="1"/>
</dbReference>